<sequence>MKTILFPTDFSDNSMHAAQYAGMLARRFDAKLIIVNVFSNVISLGTDLNMINETTLLEEQLHKNSMHNLEIFSGKVFLSTELPEVQIEHQLVYGFVTEGILEMANAMNVDMIVMGTKGVSNVFDKWMGSNAESVIKAAKCPVWVVPTNAQLTVPQLFIYAADLEEDEVSATKTLLDFSVPLGATCKVIHIQNYFDKDLKQKSAETMADLSKEFDGNNITFKDLKRNEIVEGIETYTRTHKPDVLALAVYDKNIFSNLFNSSITKHFVEESKIPILIFKKEKL</sequence>
<proteinExistence type="inferred from homology"/>
<dbReference type="PANTHER" id="PTHR46268">
    <property type="entry name" value="STRESS RESPONSE PROTEIN NHAX"/>
    <property type="match status" value="1"/>
</dbReference>
<dbReference type="Proteomes" id="UP001204144">
    <property type="component" value="Unassembled WGS sequence"/>
</dbReference>
<dbReference type="SUPFAM" id="SSF52402">
    <property type="entry name" value="Adenine nucleotide alpha hydrolases-like"/>
    <property type="match status" value="2"/>
</dbReference>
<dbReference type="InterPro" id="IPR006016">
    <property type="entry name" value="UspA"/>
</dbReference>
<keyword evidence="4" id="KW-1185">Reference proteome</keyword>
<dbReference type="InterPro" id="IPR006015">
    <property type="entry name" value="Universal_stress_UspA"/>
</dbReference>
<evidence type="ECO:0000313" key="3">
    <source>
        <dbReference type="EMBL" id="MCP9765522.1"/>
    </source>
</evidence>
<gene>
    <name evidence="3" type="ORF">EGI31_21515</name>
</gene>
<evidence type="ECO:0000259" key="2">
    <source>
        <dbReference type="Pfam" id="PF00582"/>
    </source>
</evidence>
<comment type="similarity">
    <text evidence="1">Belongs to the universal stress protein A family.</text>
</comment>
<reference evidence="3 4" key="1">
    <citation type="submission" date="2018-11" db="EMBL/GenBank/DDBJ databases">
        <title>Novel bacteria species description.</title>
        <authorList>
            <person name="Han J.-H."/>
        </authorList>
    </citation>
    <scope>NUCLEOTIDE SEQUENCE [LARGE SCALE GENOMIC DNA]</scope>
    <source>
        <strain evidence="3 4">KCTC23259</strain>
    </source>
</reference>
<accession>A0AAE3H6U0</accession>
<dbReference type="Gene3D" id="3.40.50.620">
    <property type="entry name" value="HUPs"/>
    <property type="match status" value="2"/>
</dbReference>
<dbReference type="Pfam" id="PF00582">
    <property type="entry name" value="Usp"/>
    <property type="match status" value="1"/>
</dbReference>
<evidence type="ECO:0000256" key="1">
    <source>
        <dbReference type="ARBA" id="ARBA00008791"/>
    </source>
</evidence>
<dbReference type="PRINTS" id="PR01438">
    <property type="entry name" value="UNVRSLSTRESS"/>
</dbReference>
<dbReference type="PANTHER" id="PTHR46268:SF22">
    <property type="entry name" value="SENSOR PROTEIN KDPD-RELATED"/>
    <property type="match status" value="1"/>
</dbReference>
<dbReference type="CDD" id="cd00293">
    <property type="entry name" value="USP-like"/>
    <property type="match status" value="1"/>
</dbReference>
<dbReference type="RefSeq" id="WP_255039227.1">
    <property type="nucleotide sequence ID" value="NZ_RJUF01000184.1"/>
</dbReference>
<organism evidence="3 4">
    <name type="scientific">Lacihabitans soyangensis</name>
    <dbReference type="NCBI Taxonomy" id="869394"/>
    <lineage>
        <taxon>Bacteria</taxon>
        <taxon>Pseudomonadati</taxon>
        <taxon>Bacteroidota</taxon>
        <taxon>Cytophagia</taxon>
        <taxon>Cytophagales</taxon>
        <taxon>Leadbetterellaceae</taxon>
        <taxon>Lacihabitans</taxon>
    </lineage>
</organism>
<protein>
    <submittedName>
        <fullName evidence="3">Universal stress protein</fullName>
    </submittedName>
</protein>
<feature type="domain" description="UspA" evidence="2">
    <location>
        <begin position="1"/>
        <end position="146"/>
    </location>
</feature>
<name>A0AAE3H6U0_9BACT</name>
<evidence type="ECO:0000313" key="4">
    <source>
        <dbReference type="Proteomes" id="UP001204144"/>
    </source>
</evidence>
<dbReference type="AlphaFoldDB" id="A0AAE3H6U0"/>
<dbReference type="InterPro" id="IPR014729">
    <property type="entry name" value="Rossmann-like_a/b/a_fold"/>
</dbReference>
<comment type="caution">
    <text evidence="3">The sequence shown here is derived from an EMBL/GenBank/DDBJ whole genome shotgun (WGS) entry which is preliminary data.</text>
</comment>
<dbReference type="EMBL" id="RJUF01000184">
    <property type="protein sequence ID" value="MCP9765522.1"/>
    <property type="molecule type" value="Genomic_DNA"/>
</dbReference>